<proteinExistence type="predicted"/>
<accession>A0A075GDU0</accession>
<feature type="compositionally biased region" description="Polar residues" evidence="1">
    <location>
        <begin position="80"/>
        <end position="92"/>
    </location>
</feature>
<reference evidence="2" key="1">
    <citation type="journal article" date="2014" name="Genome Biol. Evol.">
        <title>Pangenome evidence for extensive interdomain horizontal transfer affecting lineage core and shell genes in uncultured planktonic thaumarchaeota and euryarchaeota.</title>
        <authorList>
            <person name="Deschamps P."/>
            <person name="Zivanovic Y."/>
            <person name="Moreira D."/>
            <person name="Rodriguez-Valera F."/>
            <person name="Lopez-Garcia P."/>
        </authorList>
    </citation>
    <scope>NUCLEOTIDE SEQUENCE</scope>
</reference>
<protein>
    <submittedName>
        <fullName evidence="2">Uncharacterized protein</fullName>
    </submittedName>
</protein>
<organism evidence="2">
    <name type="scientific">uncultured marine thaumarchaeote KM3_11_F08</name>
    <dbReference type="NCBI Taxonomy" id="1455992"/>
    <lineage>
        <taxon>Archaea</taxon>
        <taxon>Nitrososphaerota</taxon>
        <taxon>environmental samples</taxon>
    </lineage>
</organism>
<dbReference type="AlphaFoldDB" id="A0A075GDU0"/>
<name>A0A075GDU0_9ARCH</name>
<evidence type="ECO:0000256" key="1">
    <source>
        <dbReference type="SAM" id="MobiDB-lite"/>
    </source>
</evidence>
<sequence>MIDKDEIAQVLQFVSEYWNRLKDDSENDALKILPSKFWMKSLGGPVGDVQNPKGRWITTLMYTEDPAMDQAFKEVLTRWQTKGQQSPTNLPTKSPDLIKIGSGKNKTD</sequence>
<feature type="region of interest" description="Disordered" evidence="1">
    <location>
        <begin position="80"/>
        <end position="108"/>
    </location>
</feature>
<dbReference type="EMBL" id="KF900574">
    <property type="protein sequence ID" value="AIE99857.1"/>
    <property type="molecule type" value="Genomic_DNA"/>
</dbReference>
<evidence type="ECO:0000313" key="2">
    <source>
        <dbReference type="EMBL" id="AIE99857.1"/>
    </source>
</evidence>